<reference evidence="3 4" key="1">
    <citation type="submission" date="2018-05" db="EMBL/GenBank/DDBJ databases">
        <title>Genome sequencing and assembly of the regulated plant pathogen Lachnellula willkommii and related sister species for the development of diagnostic species identification markers.</title>
        <authorList>
            <person name="Giroux E."/>
            <person name="Bilodeau G."/>
        </authorList>
    </citation>
    <scope>NUCLEOTIDE SEQUENCE [LARGE SCALE GENOMIC DNA]</scope>
    <source>
        <strain evidence="3 4">CBS 160.35</strain>
    </source>
</reference>
<dbReference type="Gene3D" id="2.60.40.640">
    <property type="match status" value="1"/>
</dbReference>
<dbReference type="PANTHER" id="PTHR31904:SF1">
    <property type="entry name" value="BYPASS OF STOP CODON PROTEIN 5-RELATED"/>
    <property type="match status" value="1"/>
</dbReference>
<proteinExistence type="predicted"/>
<keyword evidence="4" id="KW-1185">Reference proteome</keyword>
<dbReference type="InterPro" id="IPR011021">
    <property type="entry name" value="Arrestin-like_N"/>
</dbReference>
<name>A0A8H8U807_9HELO</name>
<evidence type="ECO:0000256" key="1">
    <source>
        <dbReference type="SAM" id="MobiDB-lite"/>
    </source>
</evidence>
<comment type="caution">
    <text evidence="3">The sequence shown here is derived from an EMBL/GenBank/DDBJ whole genome shotgun (WGS) entry which is preliminary data.</text>
</comment>
<feature type="region of interest" description="Disordered" evidence="1">
    <location>
        <begin position="354"/>
        <end position="373"/>
    </location>
</feature>
<protein>
    <recommendedName>
        <fullName evidence="2">Arrestin-like N-terminal domain-containing protein</fullName>
    </recommendedName>
</protein>
<dbReference type="PANTHER" id="PTHR31904">
    <property type="entry name" value="BYPASS OF STOP CODON PROTEIN 5-RELATED"/>
    <property type="match status" value="1"/>
</dbReference>
<evidence type="ECO:0000313" key="4">
    <source>
        <dbReference type="Proteomes" id="UP000443090"/>
    </source>
</evidence>
<dbReference type="Proteomes" id="UP000443090">
    <property type="component" value="Unassembled WGS sequence"/>
</dbReference>
<dbReference type="InterPro" id="IPR014752">
    <property type="entry name" value="Arrestin-like_C"/>
</dbReference>
<feature type="domain" description="Arrestin-like N-terminal" evidence="2">
    <location>
        <begin position="44"/>
        <end position="196"/>
    </location>
</feature>
<feature type="compositionally biased region" description="Low complexity" evidence="1">
    <location>
        <begin position="363"/>
        <end position="373"/>
    </location>
</feature>
<accession>A0A8H8U807</accession>
<organism evidence="3 4">
    <name type="scientific">Lachnellula occidentalis</name>
    <dbReference type="NCBI Taxonomy" id="215460"/>
    <lineage>
        <taxon>Eukaryota</taxon>
        <taxon>Fungi</taxon>
        <taxon>Dikarya</taxon>
        <taxon>Ascomycota</taxon>
        <taxon>Pezizomycotina</taxon>
        <taxon>Leotiomycetes</taxon>
        <taxon>Helotiales</taxon>
        <taxon>Lachnaceae</taxon>
        <taxon>Lachnellula</taxon>
    </lineage>
</organism>
<dbReference type="AlphaFoldDB" id="A0A8H8U807"/>
<dbReference type="EMBL" id="QGMI01000692">
    <property type="protein sequence ID" value="TVY37610.1"/>
    <property type="molecule type" value="Genomic_DNA"/>
</dbReference>
<dbReference type="Pfam" id="PF00339">
    <property type="entry name" value="Arrestin_N"/>
    <property type="match status" value="1"/>
</dbReference>
<gene>
    <name evidence="3" type="ORF">LOCC1_G006374</name>
</gene>
<sequence length="517" mass="56489">MTSYRRAGYATSIQSTTGSIATYARKLAQQGRPDMEIILDDHIEGKIYTTFDALTGKVEITAPHQARFDEIHITLEGTVKTFVDDKSPANTKSKTTALHKFLKLVMPIAETDYPQPRVAEAGRTYTFPFNFVIPDQLLPRSCSHACTADHVRDAHLQLPPSMGDREMSVQDDFAPEMSKIQYAIKVRVVRNRETDSKDTVLVEGLRKLRIVPAVTEAPPMSIGPTDYDFALSKTKSLKKGMFSGKLGKITVSAAQTSALIFPAPSSESCTPPTTMATMILRFDPHESSSQPPRLGGLTTKIKVSTHFAARPAAAFPTHRTSSALHETLRSVYSFSIPLSSRCVESVVWTKHTPSPAYTRRDSASSTESSDCSDNVYAPAPKENAAYYSATILVPITLPSSKTWLPTFHNCITSRVYALDLNLTIHTPGTGVPVYSVGLRLPIQIAAAGNHSRRASLTVEEAAAELAGADEYLMARLIEMPHEDLIGNSVLAQADSSELPPSYEDFARPQQIATLGRC</sequence>
<evidence type="ECO:0000313" key="3">
    <source>
        <dbReference type="EMBL" id="TVY37610.1"/>
    </source>
</evidence>
<dbReference type="OrthoDB" id="2283785at2759"/>
<evidence type="ECO:0000259" key="2">
    <source>
        <dbReference type="Pfam" id="PF00339"/>
    </source>
</evidence>
<dbReference type="InterPro" id="IPR039634">
    <property type="entry name" value="Bul1-like"/>
</dbReference>